<dbReference type="InterPro" id="IPR050090">
    <property type="entry name" value="Tyrosine_recombinase_XerCD"/>
</dbReference>
<gene>
    <name evidence="5" type="ordered locus">Mmah_0460</name>
</gene>
<organism evidence="5 6">
    <name type="scientific">Methanohalophilus mahii (strain ATCC 35705 / DSM 5219 / SLP)</name>
    <dbReference type="NCBI Taxonomy" id="547558"/>
    <lineage>
        <taxon>Archaea</taxon>
        <taxon>Methanobacteriati</taxon>
        <taxon>Methanobacteriota</taxon>
        <taxon>Stenosarchaea group</taxon>
        <taxon>Methanomicrobia</taxon>
        <taxon>Methanosarcinales</taxon>
        <taxon>Methanosarcinaceae</taxon>
        <taxon>Methanohalophilus</taxon>
    </lineage>
</organism>
<dbReference type="KEGG" id="mmh:Mmah_0460"/>
<keyword evidence="3" id="KW-0233">DNA recombination</keyword>
<keyword evidence="6" id="KW-1185">Reference proteome</keyword>
<reference evidence="5 6" key="1">
    <citation type="submission" date="2010-03" db="EMBL/GenBank/DDBJ databases">
        <title>The complete genome of Methanohalophilus mahii DSM 5219.</title>
        <authorList>
            <consortium name="US DOE Joint Genome Institute (JGI-PGF)"/>
            <person name="Lucas S."/>
            <person name="Copeland A."/>
            <person name="Lapidus A."/>
            <person name="Glavina del Rio T."/>
            <person name="Dalin E."/>
            <person name="Tice H."/>
            <person name="Bruce D."/>
            <person name="Goodwin L."/>
            <person name="Pitluck S."/>
            <person name="Kyrpides N."/>
            <person name="Mavromatis K."/>
            <person name="Ivanova N."/>
            <person name="Lykidis A."/>
            <person name="Saunders E."/>
            <person name="Brettin T."/>
            <person name="Detter J.C."/>
            <person name="Han C."/>
            <person name="Land M."/>
            <person name="Hauser L."/>
            <person name="Markowitz V."/>
            <person name="Cheng J.-F."/>
            <person name="Hugenholtz P."/>
            <person name="Woyke T."/>
            <person name="Wu D."/>
            <person name="Spring S."/>
            <person name="Schneider S."/>
            <person name="Schroeder M."/>
            <person name="Klenk H.-P."/>
            <person name="Eisen J.A."/>
        </authorList>
    </citation>
    <scope>NUCLEOTIDE SEQUENCE [LARGE SCALE GENOMIC DNA]</scope>
    <source>
        <strain evidence="6">ATCC 35705 / DSM 5219 / SLP</strain>
    </source>
</reference>
<dbReference type="InterPro" id="IPR011010">
    <property type="entry name" value="DNA_brk_join_enz"/>
</dbReference>
<protein>
    <submittedName>
        <fullName evidence="5">Integrase family protein</fullName>
    </submittedName>
</protein>
<dbReference type="SUPFAM" id="SSF56349">
    <property type="entry name" value="DNA breaking-rejoining enzymes"/>
    <property type="match status" value="1"/>
</dbReference>
<dbReference type="AlphaFoldDB" id="D5E9Y9"/>
<keyword evidence="2" id="KW-0238">DNA-binding</keyword>
<dbReference type="GO" id="GO:0015074">
    <property type="term" value="P:DNA integration"/>
    <property type="evidence" value="ECO:0007669"/>
    <property type="project" value="UniProtKB-KW"/>
</dbReference>
<evidence type="ECO:0000313" key="6">
    <source>
        <dbReference type="Proteomes" id="UP000001059"/>
    </source>
</evidence>
<dbReference type="InterPro" id="IPR013762">
    <property type="entry name" value="Integrase-like_cat_sf"/>
</dbReference>
<keyword evidence="1" id="KW-0229">DNA integration</keyword>
<dbReference type="Proteomes" id="UP000001059">
    <property type="component" value="Chromosome"/>
</dbReference>
<dbReference type="GO" id="GO:0006310">
    <property type="term" value="P:DNA recombination"/>
    <property type="evidence" value="ECO:0007669"/>
    <property type="project" value="UniProtKB-KW"/>
</dbReference>
<feature type="domain" description="Tyr recombinase" evidence="4">
    <location>
        <begin position="1"/>
        <end position="166"/>
    </location>
</feature>
<dbReference type="STRING" id="547558.Mmah_0460"/>
<dbReference type="Pfam" id="PF00589">
    <property type="entry name" value="Phage_integrase"/>
    <property type="match status" value="1"/>
</dbReference>
<dbReference type="GO" id="GO:0003677">
    <property type="term" value="F:DNA binding"/>
    <property type="evidence" value="ECO:0007669"/>
    <property type="project" value="UniProtKB-KW"/>
</dbReference>
<evidence type="ECO:0000313" key="5">
    <source>
        <dbReference type="EMBL" id="ADE35990.1"/>
    </source>
</evidence>
<dbReference type="HOGENOM" id="CLU_1478942_0_0_2"/>
<dbReference type="PANTHER" id="PTHR30349:SF41">
    <property type="entry name" value="INTEGRASE_RECOMBINASE PROTEIN MJ0367-RELATED"/>
    <property type="match status" value="1"/>
</dbReference>
<dbReference type="PANTHER" id="PTHR30349">
    <property type="entry name" value="PHAGE INTEGRASE-RELATED"/>
    <property type="match status" value="1"/>
</dbReference>
<evidence type="ECO:0000256" key="2">
    <source>
        <dbReference type="ARBA" id="ARBA00023125"/>
    </source>
</evidence>
<dbReference type="OrthoDB" id="59212at2157"/>
<dbReference type="CDD" id="cd00397">
    <property type="entry name" value="DNA_BRE_C"/>
    <property type="match status" value="1"/>
</dbReference>
<evidence type="ECO:0000259" key="4">
    <source>
        <dbReference type="PROSITE" id="PS51898"/>
    </source>
</evidence>
<dbReference type="EMBL" id="CP001994">
    <property type="protein sequence ID" value="ADE35990.1"/>
    <property type="molecule type" value="Genomic_DNA"/>
</dbReference>
<dbReference type="Gene3D" id="1.10.443.10">
    <property type="entry name" value="Intergrase catalytic core"/>
    <property type="match status" value="1"/>
</dbReference>
<dbReference type="PROSITE" id="PS51898">
    <property type="entry name" value="TYR_RECOMBINASE"/>
    <property type="match status" value="1"/>
</dbReference>
<name>D5E9Y9_METMS</name>
<evidence type="ECO:0000256" key="3">
    <source>
        <dbReference type="ARBA" id="ARBA00023172"/>
    </source>
</evidence>
<accession>D5E9Y9</accession>
<evidence type="ECO:0000256" key="1">
    <source>
        <dbReference type="ARBA" id="ARBA00022908"/>
    </source>
</evidence>
<proteinExistence type="predicted"/>
<sequence length="176" mass="20491">MLNNPNISEKYEIWILLMYTPALRVTEAINIRVKDIDLEDECIDIWGGKGRDVTELQKAPCNIRVLKRIKRFCEHSDLRPTGYIMYSQKSKQVNRSHVYKVFNDICSESGINKTIGTHTMRRSRAEHLLDKGLPLTFVSKYLRYKNLSTTMKYLDVSVADIQREMEMIDDCVNALV</sequence>
<dbReference type="InterPro" id="IPR002104">
    <property type="entry name" value="Integrase_catalytic"/>
</dbReference>